<comment type="caution">
    <text evidence="1">The sequence shown here is derived from an EMBL/GenBank/DDBJ whole genome shotgun (WGS) entry which is preliminary data.</text>
</comment>
<organism evidence="1 3">
    <name type="scientific">Didymodactylos carnosus</name>
    <dbReference type="NCBI Taxonomy" id="1234261"/>
    <lineage>
        <taxon>Eukaryota</taxon>
        <taxon>Metazoa</taxon>
        <taxon>Spiralia</taxon>
        <taxon>Gnathifera</taxon>
        <taxon>Rotifera</taxon>
        <taxon>Eurotatoria</taxon>
        <taxon>Bdelloidea</taxon>
        <taxon>Philodinida</taxon>
        <taxon>Philodinidae</taxon>
        <taxon>Didymodactylos</taxon>
    </lineage>
</organism>
<dbReference type="GO" id="GO:0003676">
    <property type="term" value="F:nucleic acid binding"/>
    <property type="evidence" value="ECO:0007669"/>
    <property type="project" value="InterPro"/>
</dbReference>
<evidence type="ECO:0000313" key="2">
    <source>
        <dbReference type="EMBL" id="CAF3834933.1"/>
    </source>
</evidence>
<dbReference type="Proteomes" id="UP000682733">
    <property type="component" value="Unassembled WGS sequence"/>
</dbReference>
<dbReference type="EMBL" id="CAJOBA010008713">
    <property type="protein sequence ID" value="CAF3834933.1"/>
    <property type="molecule type" value="Genomic_DNA"/>
</dbReference>
<name>A0A8S2E3E9_9BILA</name>
<dbReference type="Proteomes" id="UP000677228">
    <property type="component" value="Unassembled WGS sequence"/>
</dbReference>
<dbReference type="PANTHER" id="PTHR47326:SF1">
    <property type="entry name" value="HTH PSQ-TYPE DOMAIN-CONTAINING PROTEIN"/>
    <property type="match status" value="1"/>
</dbReference>
<reference evidence="1" key="1">
    <citation type="submission" date="2021-02" db="EMBL/GenBank/DDBJ databases">
        <authorList>
            <person name="Nowell W R."/>
        </authorList>
    </citation>
    <scope>NUCLEOTIDE SEQUENCE</scope>
</reference>
<dbReference type="AlphaFoldDB" id="A0A8S2E3E9"/>
<evidence type="ECO:0000313" key="3">
    <source>
        <dbReference type="Proteomes" id="UP000677228"/>
    </source>
</evidence>
<dbReference type="Gene3D" id="3.30.420.10">
    <property type="entry name" value="Ribonuclease H-like superfamily/Ribonuclease H"/>
    <property type="match status" value="1"/>
</dbReference>
<evidence type="ECO:0000313" key="1">
    <source>
        <dbReference type="EMBL" id="CAF1070511.1"/>
    </source>
</evidence>
<accession>A0A8S2E3E9</accession>
<proteinExistence type="predicted"/>
<sequence>MSHSLETKIQVVILMAKYESPVMVIRELRRRGTTNIPERRTVTSIYQKFLETGSVGDRAHTGRPSTITEDKAQEIQQILDDEPMNSVRTVAREANISKYQTHQIMRDIIGYKPYMMHSVQQLYDDDMDICVEMSEHLILILEDQRNDGNIFFPDESTFYVSGVVNKHNCRIWTPTNPFITIESAMKSPKVNVWCAMSNKQIIGPYFFEDETANRQNYLQMLKNYFFPIMQRKRLHNKMIFQQDGAPPHFSKEVRAWLNDKFNGRWIGRDDPISWAPRSPDLTPLDFFLWGYIKPKVYKTKVNDIAELKERIEQEIKGIKKETLENVFDGVVKRLKLCIDVNGDTFEQYL</sequence>
<evidence type="ECO:0008006" key="4">
    <source>
        <dbReference type="Google" id="ProtNLM"/>
    </source>
</evidence>
<protein>
    <recommendedName>
        <fullName evidence="4">Transposase</fullName>
    </recommendedName>
</protein>
<dbReference type="PANTHER" id="PTHR47326">
    <property type="entry name" value="TRANSPOSABLE ELEMENT TC3 TRANSPOSASE-LIKE PROTEIN"/>
    <property type="match status" value="1"/>
</dbReference>
<dbReference type="EMBL" id="CAJNOK010008697">
    <property type="protein sequence ID" value="CAF1070511.1"/>
    <property type="molecule type" value="Genomic_DNA"/>
</dbReference>
<dbReference type="InterPro" id="IPR036397">
    <property type="entry name" value="RNaseH_sf"/>
</dbReference>
<gene>
    <name evidence="1" type="ORF">OVA965_LOCUS17870</name>
    <name evidence="2" type="ORF">TMI583_LOCUS17882</name>
</gene>
<dbReference type="InterPro" id="IPR009057">
    <property type="entry name" value="Homeodomain-like_sf"/>
</dbReference>
<dbReference type="SUPFAM" id="SSF46689">
    <property type="entry name" value="Homeodomain-like"/>
    <property type="match status" value="1"/>
</dbReference>